<keyword evidence="2" id="KW-0812">Transmembrane</keyword>
<feature type="region of interest" description="Disordered" evidence="1">
    <location>
        <begin position="1"/>
        <end position="37"/>
    </location>
</feature>
<dbReference type="EMBL" id="UYRX01000402">
    <property type="protein sequence ID" value="VDK81634.1"/>
    <property type="molecule type" value="Genomic_DNA"/>
</dbReference>
<keyword evidence="4" id="KW-1185">Reference proteome</keyword>
<gene>
    <name evidence="3" type="ORF">NLS_LOCUS5383</name>
</gene>
<evidence type="ECO:0000256" key="1">
    <source>
        <dbReference type="SAM" id="MobiDB-lite"/>
    </source>
</evidence>
<feature type="compositionally biased region" description="Polar residues" evidence="1">
    <location>
        <begin position="353"/>
        <end position="364"/>
    </location>
</feature>
<feature type="region of interest" description="Disordered" evidence="1">
    <location>
        <begin position="332"/>
        <end position="364"/>
    </location>
</feature>
<dbReference type="OrthoDB" id="5835902at2759"/>
<feature type="transmembrane region" description="Helical" evidence="2">
    <location>
        <begin position="272"/>
        <end position="296"/>
    </location>
</feature>
<dbReference type="OMA" id="MWENDMY"/>
<organism evidence="3 4">
    <name type="scientific">Litomosoides sigmodontis</name>
    <name type="common">Filarial nematode worm</name>
    <dbReference type="NCBI Taxonomy" id="42156"/>
    <lineage>
        <taxon>Eukaryota</taxon>
        <taxon>Metazoa</taxon>
        <taxon>Ecdysozoa</taxon>
        <taxon>Nematoda</taxon>
        <taxon>Chromadorea</taxon>
        <taxon>Rhabditida</taxon>
        <taxon>Spirurina</taxon>
        <taxon>Spiruromorpha</taxon>
        <taxon>Filarioidea</taxon>
        <taxon>Onchocercidae</taxon>
        <taxon>Litomosoides</taxon>
    </lineage>
</organism>
<accession>A0A3P6UTG0</accession>
<feature type="compositionally biased region" description="Polar residues" evidence="1">
    <location>
        <begin position="334"/>
        <end position="343"/>
    </location>
</feature>
<protein>
    <recommendedName>
        <fullName evidence="5">ZP domain-containing protein</fullName>
    </recommendedName>
</protein>
<keyword evidence="2" id="KW-1133">Transmembrane helix</keyword>
<keyword evidence="2" id="KW-0472">Membrane</keyword>
<evidence type="ECO:0000313" key="4">
    <source>
        <dbReference type="Proteomes" id="UP000277928"/>
    </source>
</evidence>
<proteinExistence type="predicted"/>
<evidence type="ECO:0000313" key="3">
    <source>
        <dbReference type="EMBL" id="VDK81634.1"/>
    </source>
</evidence>
<evidence type="ECO:0008006" key="5">
    <source>
        <dbReference type="Google" id="ProtNLM"/>
    </source>
</evidence>
<evidence type="ECO:0000256" key="2">
    <source>
        <dbReference type="SAM" id="Phobius"/>
    </source>
</evidence>
<dbReference type="AlphaFoldDB" id="A0A3P6UTG0"/>
<name>A0A3P6UTG0_LITSI</name>
<sequence length="494" mass="56345">MHRETRKLGSLPFNDSPPNPFKSRPPEDDGMKFPQLDASYTRPSYTKRREELCSADVRDLFPGVICQDCSVYTYKQLNEAEESCCLVDSILKCASSVQPQIGIYSGFLDICSARKNFDETQIMVQFINGTHKSKVNNGNLITGQPYTLGIHMDDTDRYDYLLQSCIYNDKYRFVDQNSCLVCDKFFLQMWENDMYRLRGATKRTFIHFVPPEPLTRLECTMLILHCCGCAERACERKILPTLITYPQQLINLTIINDHAVELFGTSVANWPWWPWLLIVLGLVLLLCLLSLLLLLYSQLQMHKRKVSDSRATMPPATPAKVPNILVRAKEMEANGSSERQSVPPSARILLRTPSDSPSESIHSTASESRIAVVIKQQQPRTSWADHSIRSEVESRPTLRRHMGACHLESVIEERRDSGEFEQTTGPGNKFQSSSDGYCVGMITPEKTILHQQIAYEEKFFKKSDSQNRILEEGYDRAQLTRTAVGRDFFNSEVV</sequence>
<reference evidence="3 4" key="1">
    <citation type="submission" date="2018-08" db="EMBL/GenBank/DDBJ databases">
        <authorList>
            <person name="Laetsch R D."/>
            <person name="Stevens L."/>
            <person name="Kumar S."/>
            <person name="Blaxter L. M."/>
        </authorList>
    </citation>
    <scope>NUCLEOTIDE SEQUENCE [LARGE SCALE GENOMIC DNA]</scope>
</reference>
<dbReference type="Proteomes" id="UP000277928">
    <property type="component" value="Unassembled WGS sequence"/>
</dbReference>